<accession>A0A2N1PJQ0</accession>
<sequence length="287" mass="33588">MIVKIFKKLFLNIPETVKFVSNIEGKISRDKALKSILETFSRKIVLIDCFPAKKRTGQIDSKIGGYPYIEKNGLWPVCILCNVPLKFVMQLNKDDFPEFYFPHGCNLFQIFTCQNSETAEMLDESFNDQHYFWFYFKAEENFEWNINVISESDDQCYRSQYSDIPECCLNRKSMVEYPDFYNYPPKVREFIDSRYSPLVQEYIAKKFMSAWGIKIGGYPKYFDASDIPSCCCGKSKELLLQISVNPDQYRNFDDAPSTRVVDECVIICLFICRDCGVNSIEIKDTYF</sequence>
<evidence type="ECO:0008006" key="3">
    <source>
        <dbReference type="Google" id="ProtNLM"/>
    </source>
</evidence>
<dbReference type="SUPFAM" id="SSF103032">
    <property type="entry name" value="Hypothetical protein YwqG"/>
    <property type="match status" value="1"/>
</dbReference>
<evidence type="ECO:0000313" key="1">
    <source>
        <dbReference type="EMBL" id="PKK88546.1"/>
    </source>
</evidence>
<dbReference type="AlphaFoldDB" id="A0A2N1PJQ0"/>
<protein>
    <recommendedName>
        <fullName evidence="3">DUF1963 domain-containing protein</fullName>
    </recommendedName>
</protein>
<reference evidence="1 2" key="1">
    <citation type="journal article" date="2017" name="ISME J.">
        <title>Potential for microbial H2 and metal transformations associated with novel bacteria and archaea in deep terrestrial subsurface sediments.</title>
        <authorList>
            <person name="Hernsdorf A.W."/>
            <person name="Amano Y."/>
            <person name="Miyakawa K."/>
            <person name="Ise K."/>
            <person name="Suzuki Y."/>
            <person name="Anantharaman K."/>
            <person name="Probst A."/>
            <person name="Burstein D."/>
            <person name="Thomas B.C."/>
            <person name="Banfield J.F."/>
        </authorList>
    </citation>
    <scope>NUCLEOTIDE SEQUENCE [LARGE SCALE GENOMIC DNA]</scope>
    <source>
        <strain evidence="1">HGW-Wallbacteria-1</strain>
    </source>
</reference>
<dbReference type="Proteomes" id="UP000233256">
    <property type="component" value="Unassembled WGS sequence"/>
</dbReference>
<dbReference type="EMBL" id="PGXC01000042">
    <property type="protein sequence ID" value="PKK88546.1"/>
    <property type="molecule type" value="Genomic_DNA"/>
</dbReference>
<comment type="caution">
    <text evidence="1">The sequence shown here is derived from an EMBL/GenBank/DDBJ whole genome shotgun (WGS) entry which is preliminary data.</text>
</comment>
<dbReference type="Gene3D" id="2.30.320.10">
    <property type="entry name" value="YwqG-like"/>
    <property type="match status" value="1"/>
</dbReference>
<dbReference type="InterPro" id="IPR015315">
    <property type="entry name" value="DUF1963"/>
</dbReference>
<organism evidence="1 2">
    <name type="scientific">Candidatus Wallbacteria bacterium HGW-Wallbacteria-1</name>
    <dbReference type="NCBI Taxonomy" id="2013854"/>
    <lineage>
        <taxon>Bacteria</taxon>
        <taxon>Candidatus Walliibacteriota</taxon>
    </lineage>
</organism>
<evidence type="ECO:0000313" key="2">
    <source>
        <dbReference type="Proteomes" id="UP000233256"/>
    </source>
</evidence>
<gene>
    <name evidence="1" type="ORF">CVV64_18260</name>
</gene>
<proteinExistence type="predicted"/>
<dbReference type="InterPro" id="IPR035948">
    <property type="entry name" value="YwqG-like_sf"/>
</dbReference>
<name>A0A2N1PJQ0_9BACT</name>
<dbReference type="Pfam" id="PF09234">
    <property type="entry name" value="DUF1963"/>
    <property type="match status" value="1"/>
</dbReference>